<dbReference type="PANTHER" id="PTHR47972:SF18">
    <property type="entry name" value="KINESIN-LIKE PROTEIN KIN-14R"/>
    <property type="match status" value="1"/>
</dbReference>
<keyword evidence="6" id="KW-1185">Reference proteome</keyword>
<evidence type="ECO:0000313" key="5">
    <source>
        <dbReference type="EnsemblPlants" id="Kaladp0043s0056.1.v1.1.CDS.1"/>
    </source>
</evidence>
<dbReference type="InterPro" id="IPR036961">
    <property type="entry name" value="Kinesin_motor_dom_sf"/>
</dbReference>
<dbReference type="SMART" id="SM00129">
    <property type="entry name" value="KISc"/>
    <property type="match status" value="1"/>
</dbReference>
<dbReference type="GO" id="GO:0015630">
    <property type="term" value="C:microtubule cytoskeleton"/>
    <property type="evidence" value="ECO:0007669"/>
    <property type="project" value="TreeGrafter"/>
</dbReference>
<organism evidence="5 6">
    <name type="scientific">Kalanchoe fedtschenkoi</name>
    <name type="common">Lavender scallops</name>
    <name type="synonym">South American air plant</name>
    <dbReference type="NCBI Taxonomy" id="63787"/>
    <lineage>
        <taxon>Eukaryota</taxon>
        <taxon>Viridiplantae</taxon>
        <taxon>Streptophyta</taxon>
        <taxon>Embryophyta</taxon>
        <taxon>Tracheophyta</taxon>
        <taxon>Spermatophyta</taxon>
        <taxon>Magnoliopsida</taxon>
        <taxon>eudicotyledons</taxon>
        <taxon>Gunneridae</taxon>
        <taxon>Pentapetalae</taxon>
        <taxon>Saxifragales</taxon>
        <taxon>Crassulaceae</taxon>
        <taxon>Kalanchoe</taxon>
    </lineage>
</organism>
<dbReference type="InterPro" id="IPR027640">
    <property type="entry name" value="Kinesin-like_fam"/>
</dbReference>
<keyword evidence="3" id="KW-0175">Coiled coil</keyword>
<feature type="coiled-coil region" evidence="3">
    <location>
        <begin position="54"/>
        <end position="81"/>
    </location>
</feature>
<evidence type="ECO:0000313" key="6">
    <source>
        <dbReference type="Proteomes" id="UP000594263"/>
    </source>
</evidence>
<dbReference type="Gramene" id="Kaladp0043s0056.1.v1.1">
    <property type="protein sequence ID" value="Kaladp0043s0056.1.v1.1.CDS.1"/>
    <property type="gene ID" value="Kaladp0043s0056.v1.1"/>
</dbReference>
<protein>
    <recommendedName>
        <fullName evidence="4">Kinesin motor domain-containing protein</fullName>
    </recommendedName>
</protein>
<name>A0A7N0ZWS2_KALFE</name>
<dbReference type="GO" id="GO:0005524">
    <property type="term" value="F:ATP binding"/>
    <property type="evidence" value="ECO:0007669"/>
    <property type="project" value="UniProtKB-UniRule"/>
</dbReference>
<dbReference type="Proteomes" id="UP000594263">
    <property type="component" value="Unplaced"/>
</dbReference>
<feature type="domain" description="Kinesin motor" evidence="4">
    <location>
        <begin position="133"/>
        <end position="332"/>
    </location>
</feature>
<reference evidence="5" key="1">
    <citation type="submission" date="2021-01" db="UniProtKB">
        <authorList>
            <consortium name="EnsemblPlants"/>
        </authorList>
    </citation>
    <scope>IDENTIFICATION</scope>
</reference>
<evidence type="ECO:0000256" key="2">
    <source>
        <dbReference type="PROSITE-ProRule" id="PRU00283"/>
    </source>
</evidence>
<dbReference type="InterPro" id="IPR027417">
    <property type="entry name" value="P-loop_NTPase"/>
</dbReference>
<accession>A0A7N0ZWS2</accession>
<evidence type="ECO:0000256" key="3">
    <source>
        <dbReference type="SAM" id="Coils"/>
    </source>
</evidence>
<dbReference type="Pfam" id="PF00225">
    <property type="entry name" value="Kinesin"/>
    <property type="match status" value="1"/>
</dbReference>
<keyword evidence="2" id="KW-0067">ATP-binding</keyword>
<proteinExistence type="inferred from homology"/>
<dbReference type="GO" id="GO:0007018">
    <property type="term" value="P:microtubule-based movement"/>
    <property type="evidence" value="ECO:0007669"/>
    <property type="project" value="InterPro"/>
</dbReference>
<dbReference type="GO" id="GO:0008017">
    <property type="term" value="F:microtubule binding"/>
    <property type="evidence" value="ECO:0007669"/>
    <property type="project" value="InterPro"/>
</dbReference>
<dbReference type="PROSITE" id="PS50067">
    <property type="entry name" value="KINESIN_MOTOR_2"/>
    <property type="match status" value="1"/>
</dbReference>
<dbReference type="Gene3D" id="3.40.850.10">
    <property type="entry name" value="Kinesin motor domain"/>
    <property type="match status" value="1"/>
</dbReference>
<dbReference type="AlphaFoldDB" id="A0A7N0ZWS2"/>
<dbReference type="PANTHER" id="PTHR47972">
    <property type="entry name" value="KINESIN-LIKE PROTEIN KLP-3"/>
    <property type="match status" value="1"/>
</dbReference>
<evidence type="ECO:0000256" key="1">
    <source>
        <dbReference type="ARBA" id="ARBA00023175"/>
    </source>
</evidence>
<comment type="similarity">
    <text evidence="2">Belongs to the TRAFAC class myosin-kinesin ATPase superfamily. Kinesin family.</text>
</comment>
<sequence>MSETCMSLTAANEQLEQSRMDLDDMHFKAHSLDQTCRQQASMLSTISGQYEHEKKFRDATIAKLEEKLKVMKEEQAQLSREAHECDDSIPELTQMVSAVQGLVAQCEYLKVKCNEELTERKKLYNQVQEAKGNIRVFCRCRPLSKQEMSAGYKDVVDFKGARDGDLAILAGGSSKKIFKFDCVYTSNDDQVDVFADASPLVVSVLDGFNVCIFAYGQTGTGKTFTMEGPECNRRVNYRTVERLFEIARKRSEMFSCDICVSVLKVYNEQLRDLLAASPSSKKLEIKQGSEGSHHIPGIVEARVERLSEVWNVLQAGSSTRAVRSNNVNEHSS</sequence>
<dbReference type="PRINTS" id="PR00380">
    <property type="entry name" value="KINESINHEAVY"/>
</dbReference>
<keyword evidence="1 2" id="KW-0505">Motor protein</keyword>
<keyword evidence="2" id="KW-0547">Nucleotide-binding</keyword>
<dbReference type="InterPro" id="IPR001752">
    <property type="entry name" value="Kinesin_motor_dom"/>
</dbReference>
<evidence type="ECO:0000259" key="4">
    <source>
        <dbReference type="PROSITE" id="PS50067"/>
    </source>
</evidence>
<dbReference type="SUPFAM" id="SSF52540">
    <property type="entry name" value="P-loop containing nucleoside triphosphate hydrolases"/>
    <property type="match status" value="1"/>
</dbReference>
<dbReference type="GO" id="GO:0003777">
    <property type="term" value="F:microtubule motor activity"/>
    <property type="evidence" value="ECO:0007669"/>
    <property type="project" value="InterPro"/>
</dbReference>
<feature type="binding site" evidence="2">
    <location>
        <begin position="216"/>
        <end position="223"/>
    </location>
    <ligand>
        <name>ATP</name>
        <dbReference type="ChEBI" id="CHEBI:30616"/>
    </ligand>
</feature>
<dbReference type="OMA" id="MSETCMS"/>
<dbReference type="EnsemblPlants" id="Kaladp0043s0056.1.v1.1">
    <property type="protein sequence ID" value="Kaladp0043s0056.1.v1.1.CDS.1"/>
    <property type="gene ID" value="Kaladp0043s0056.v1.1"/>
</dbReference>